<organism evidence="2 3">
    <name type="scientific">Golovinomyces cichoracearum</name>
    <dbReference type="NCBI Taxonomy" id="62708"/>
    <lineage>
        <taxon>Eukaryota</taxon>
        <taxon>Fungi</taxon>
        <taxon>Dikarya</taxon>
        <taxon>Ascomycota</taxon>
        <taxon>Pezizomycotina</taxon>
        <taxon>Leotiomycetes</taxon>
        <taxon>Erysiphales</taxon>
        <taxon>Erysiphaceae</taxon>
        <taxon>Golovinomyces</taxon>
    </lineage>
</organism>
<dbReference type="EMBL" id="MCBR01010638">
    <property type="protein sequence ID" value="RKF71142.1"/>
    <property type="molecule type" value="Genomic_DNA"/>
</dbReference>
<protein>
    <submittedName>
        <fullName evidence="2">Uncharacterized protein</fullName>
    </submittedName>
</protein>
<feature type="compositionally biased region" description="Pro residues" evidence="1">
    <location>
        <begin position="13"/>
        <end position="25"/>
    </location>
</feature>
<reference evidence="2 3" key="1">
    <citation type="journal article" date="2018" name="BMC Genomics">
        <title>Comparative genome analyses reveal sequence features reflecting distinct modes of host-adaptation between dicot and monocot powdery mildew.</title>
        <authorList>
            <person name="Wu Y."/>
            <person name="Ma X."/>
            <person name="Pan Z."/>
            <person name="Kale S.D."/>
            <person name="Song Y."/>
            <person name="King H."/>
            <person name="Zhang Q."/>
            <person name="Presley C."/>
            <person name="Deng X."/>
            <person name="Wei C.I."/>
            <person name="Xiao S."/>
        </authorList>
    </citation>
    <scope>NUCLEOTIDE SEQUENCE [LARGE SCALE GENOMIC DNA]</scope>
    <source>
        <strain evidence="2">UCSC1</strain>
    </source>
</reference>
<feature type="compositionally biased region" description="Polar residues" evidence="1">
    <location>
        <begin position="61"/>
        <end position="95"/>
    </location>
</feature>
<name>A0A420I9A0_9PEZI</name>
<evidence type="ECO:0000313" key="3">
    <source>
        <dbReference type="Proteomes" id="UP000285405"/>
    </source>
</evidence>
<accession>A0A420I9A0</accession>
<comment type="caution">
    <text evidence="2">The sequence shown here is derived from an EMBL/GenBank/DDBJ whole genome shotgun (WGS) entry which is preliminary data.</text>
</comment>
<sequence length="110" mass="12043">MNQNPHPTHDFPTLPPTHPPPPNLTRPPSTSWGDINTQLERESTTSPQPPSSVPISHEIQMENTGSTLANGSPAQNPTQNHPNDVQSSPPQTLSRGLNEFLHQQAKTFQT</sequence>
<evidence type="ECO:0000256" key="1">
    <source>
        <dbReference type="SAM" id="MobiDB-lite"/>
    </source>
</evidence>
<feature type="non-terminal residue" evidence="2">
    <location>
        <position position="110"/>
    </location>
</feature>
<dbReference type="AlphaFoldDB" id="A0A420I9A0"/>
<proteinExistence type="predicted"/>
<gene>
    <name evidence="2" type="ORF">GcC1_106017</name>
</gene>
<feature type="region of interest" description="Disordered" evidence="1">
    <location>
        <begin position="1"/>
        <end position="110"/>
    </location>
</feature>
<dbReference type="Proteomes" id="UP000285405">
    <property type="component" value="Unassembled WGS sequence"/>
</dbReference>
<evidence type="ECO:0000313" key="2">
    <source>
        <dbReference type="EMBL" id="RKF71142.1"/>
    </source>
</evidence>